<dbReference type="STRING" id="1108045.GORHZ_243_00170"/>
<dbReference type="Proteomes" id="UP000008363">
    <property type="component" value="Unassembled WGS sequence"/>
</dbReference>
<reference evidence="1 2" key="1">
    <citation type="submission" date="2012-08" db="EMBL/GenBank/DDBJ databases">
        <title>Whole genome shotgun sequence of Gordonia rhizosphera NBRC 16068.</title>
        <authorList>
            <person name="Takarada H."/>
            <person name="Isaki S."/>
            <person name="Hosoyama A."/>
            <person name="Tsuchikane K."/>
            <person name="Katsumata H."/>
            <person name="Baba S."/>
            <person name="Ohji S."/>
            <person name="Yamazaki S."/>
            <person name="Fujita N."/>
        </authorList>
    </citation>
    <scope>NUCLEOTIDE SEQUENCE [LARGE SCALE GENOMIC DNA]</scope>
    <source>
        <strain evidence="1 2">NBRC 16068</strain>
    </source>
</reference>
<organism evidence="1 2">
    <name type="scientific">Gordonia rhizosphera NBRC 16068</name>
    <dbReference type="NCBI Taxonomy" id="1108045"/>
    <lineage>
        <taxon>Bacteria</taxon>
        <taxon>Bacillati</taxon>
        <taxon>Actinomycetota</taxon>
        <taxon>Actinomycetes</taxon>
        <taxon>Mycobacteriales</taxon>
        <taxon>Gordoniaceae</taxon>
        <taxon>Gordonia</taxon>
    </lineage>
</organism>
<evidence type="ECO:0008006" key="3">
    <source>
        <dbReference type="Google" id="ProtNLM"/>
    </source>
</evidence>
<protein>
    <recommendedName>
        <fullName evidence="3">AbiEi antitoxin C-terminal domain-containing protein</fullName>
    </recommendedName>
</protein>
<name>K6VC04_9ACTN</name>
<dbReference type="AlphaFoldDB" id="K6VC04"/>
<evidence type="ECO:0000313" key="1">
    <source>
        <dbReference type="EMBL" id="GAB93743.1"/>
    </source>
</evidence>
<comment type="caution">
    <text evidence="1">The sequence shown here is derived from an EMBL/GenBank/DDBJ whole genome shotgun (WGS) entry which is preliminary data.</text>
</comment>
<dbReference type="eggNOG" id="COG5340">
    <property type="taxonomic scope" value="Bacteria"/>
</dbReference>
<gene>
    <name evidence="1" type="ORF">GORHZ_243_00170</name>
</gene>
<dbReference type="EMBL" id="BAHC01000243">
    <property type="protein sequence ID" value="GAB93743.1"/>
    <property type="molecule type" value="Genomic_DNA"/>
</dbReference>
<evidence type="ECO:0000313" key="2">
    <source>
        <dbReference type="Proteomes" id="UP000008363"/>
    </source>
</evidence>
<accession>K6VC04</accession>
<proteinExistence type="predicted"/>
<sequence>MHEFPTDSHGIIFRRAAIDHGFTDSQLARAVADKKLTRIWPGALIAASAVPAKPEELHRLKARAAAELCGGTALSHESAGLLHGLSLLRPRLARVHFSTGFTTGGRVEKRRHLHSGALEDRDTTVFDGVGVTTLERTAIDIACSAGFPEALAVLDSALRLGADAEVLAHLLDGRHRRSVAFARRALTHADAGAQNAGESWGRAQIIVAGLPVPRLQHKFYNSHGDFIAQTDYDWLGKLVAEFDGMTKYQSHLEPGETPFDAMRREKEREDALRRLGIMVIRWVWKDLQRGPVVPMVREWLDRLGLTPHPTHPMYAQRTLAYSCNRW</sequence>
<keyword evidence="2" id="KW-1185">Reference proteome</keyword>
<dbReference type="RefSeq" id="WP_006339304.1">
    <property type="nucleotide sequence ID" value="NZ_BAHC01000243.1"/>
</dbReference>